<dbReference type="Gene3D" id="2.120.10.10">
    <property type="match status" value="1"/>
</dbReference>
<reference evidence="3" key="1">
    <citation type="submission" date="2018-12" db="EMBL/GenBank/DDBJ databases">
        <title>Tengunoibacter tsumagoiensis gen. nov., sp. nov., Dictyobacter kobayashii sp. nov., D. alpinus sp. nov., and D. joshuensis sp. nov. and description of Dictyobacteraceae fam. nov. within the order Ktedonobacterales isolated from Tengu-no-mugimeshi.</title>
        <authorList>
            <person name="Wang C.M."/>
            <person name="Zheng Y."/>
            <person name="Sakai Y."/>
            <person name="Toyoda A."/>
            <person name="Minakuchi Y."/>
            <person name="Abe K."/>
            <person name="Yokota A."/>
            <person name="Yabe S."/>
        </authorList>
    </citation>
    <scope>NUCLEOTIDE SEQUENCE [LARGE SCALE GENOMIC DNA]</scope>
    <source>
        <strain evidence="3">Uno16</strain>
    </source>
</reference>
<evidence type="ECO:0000259" key="1">
    <source>
        <dbReference type="SMART" id="SM00458"/>
    </source>
</evidence>
<proteinExistence type="predicted"/>
<keyword evidence="3" id="KW-1185">Reference proteome</keyword>
<dbReference type="Pfam" id="PF00652">
    <property type="entry name" value="Ricin_B_lectin"/>
    <property type="match status" value="1"/>
</dbReference>
<dbReference type="InterPro" id="IPR035992">
    <property type="entry name" value="Ricin_B-like_lectins"/>
</dbReference>
<evidence type="ECO:0000313" key="3">
    <source>
        <dbReference type="Proteomes" id="UP000287171"/>
    </source>
</evidence>
<feature type="domain" description="Ricin B lectin" evidence="1">
    <location>
        <begin position="384"/>
        <end position="507"/>
    </location>
</feature>
<dbReference type="EMBL" id="BIFT01000001">
    <property type="protein sequence ID" value="GCE28572.1"/>
    <property type="molecule type" value="Genomic_DNA"/>
</dbReference>
<dbReference type="PROSITE" id="PS50231">
    <property type="entry name" value="RICIN_B_LECTIN"/>
    <property type="match status" value="1"/>
</dbReference>
<dbReference type="RefSeq" id="WP_126628775.1">
    <property type="nucleotide sequence ID" value="NZ_BIFT01000001.1"/>
</dbReference>
<dbReference type="SUPFAM" id="SSF50370">
    <property type="entry name" value="Ricin B-like lectins"/>
    <property type="match status" value="1"/>
</dbReference>
<dbReference type="InterPro" id="IPR000772">
    <property type="entry name" value="Ricin_B_lectin"/>
</dbReference>
<accession>A0A402BB99</accession>
<organism evidence="2 3">
    <name type="scientific">Dictyobacter alpinus</name>
    <dbReference type="NCBI Taxonomy" id="2014873"/>
    <lineage>
        <taxon>Bacteria</taxon>
        <taxon>Bacillati</taxon>
        <taxon>Chloroflexota</taxon>
        <taxon>Ktedonobacteria</taxon>
        <taxon>Ktedonobacterales</taxon>
        <taxon>Dictyobacteraceae</taxon>
        <taxon>Dictyobacter</taxon>
    </lineage>
</organism>
<dbReference type="SMART" id="SM00458">
    <property type="entry name" value="RICIN"/>
    <property type="match status" value="1"/>
</dbReference>
<dbReference type="Proteomes" id="UP000287171">
    <property type="component" value="Unassembled WGS sequence"/>
</dbReference>
<dbReference type="InterPro" id="IPR036278">
    <property type="entry name" value="Sialidase_sf"/>
</dbReference>
<sequence length="512" mass="53077">MPIKLSKPAPVHIVRAIALILILTVMLVMVSVHSSSGPAAHAATVTVGANANDYPRIIRLAHNGSANGTLMVISDGFVPYKSSDNGLSWSALPAPPAGSGICCPGLFELPTALGNLPAGTILLARTEGSGGSIELYASTNQGNNWSHRSTIATNGQGNGLGLWEPEFAVDSAGNLVVYYSDERHQNDGYNQLLAHEVSTDGGQTWGPEVYDVALNDNNARPGMARVVKLPTGTYVMAYEVCGNPGCSVHIRTSADADNWGSATDLGTQVYAGDNSYFVSSPGLAWSQAGGGNGELILVGKYLQNAANGHQSGNTLFITTDLSGKGGWTAQPAPLSINVPGGGDHCANYSTSLLPSADGTSLLEAAGSYASNGQCQMLVGSSNGTEATGAIGAPGNKCVDVANGDATSGTHVQLYDCNGSSAQLWTVANDHTLRALGKCLDIDGNGTANETKVELWDCNGVGGQQWIQQSNGSLYNPQSGRCLDDPAGNTTNGTQLQIWDCNNQWPQVYHLPG</sequence>
<dbReference type="AlphaFoldDB" id="A0A402BB99"/>
<dbReference type="PANTHER" id="PTHR38792:SF3">
    <property type="entry name" value="BNR_ASP-BOX REPEAT DOMAIN PROTEIN (AFU_ORTHOLOGUE AFUA_7G06430)-RELATED"/>
    <property type="match status" value="1"/>
</dbReference>
<name>A0A402BB99_9CHLR</name>
<dbReference type="CDD" id="cd15482">
    <property type="entry name" value="Sialidase_non-viral"/>
    <property type="match status" value="1"/>
</dbReference>
<dbReference type="SUPFAM" id="SSF50939">
    <property type="entry name" value="Sialidases"/>
    <property type="match status" value="1"/>
</dbReference>
<protein>
    <submittedName>
        <fullName evidence="2">Sugar-binding protein</fullName>
    </submittedName>
</protein>
<comment type="caution">
    <text evidence="2">The sequence shown here is derived from an EMBL/GenBank/DDBJ whole genome shotgun (WGS) entry which is preliminary data.</text>
</comment>
<gene>
    <name evidence="2" type="ORF">KDA_40560</name>
</gene>
<dbReference type="Gene3D" id="2.80.10.50">
    <property type="match status" value="2"/>
</dbReference>
<evidence type="ECO:0000313" key="2">
    <source>
        <dbReference type="EMBL" id="GCE28572.1"/>
    </source>
</evidence>
<dbReference type="PANTHER" id="PTHR38792">
    <property type="entry name" value="BNR/ASP-BOX REPEAT DOMAIN PROTEIN (AFU_ORTHOLOGUE AFUA_7G06430)-RELATED"/>
    <property type="match status" value="1"/>
</dbReference>
<dbReference type="OrthoDB" id="142430at2"/>
<dbReference type="CDD" id="cd23451">
    <property type="entry name" value="beta-trefoil_Ricin_laminarinase"/>
    <property type="match status" value="1"/>
</dbReference>